<dbReference type="NCBIfam" id="TIGR01443">
    <property type="entry name" value="intein_Cterm"/>
    <property type="match status" value="1"/>
</dbReference>
<comment type="caution">
    <text evidence="1">The sequence shown here is derived from an EMBL/GenBank/DDBJ whole genome shotgun (WGS) entry which is preliminary data.</text>
</comment>
<dbReference type="STRING" id="159449.B4N89_46405"/>
<protein>
    <recommendedName>
        <fullName evidence="3">Intein C-terminal splicing domain-containing protein</fullName>
    </recommendedName>
</protein>
<keyword evidence="2" id="KW-1185">Reference proteome</keyword>
<dbReference type="InterPro" id="IPR030934">
    <property type="entry name" value="Intein_C"/>
</dbReference>
<dbReference type="AlphaFoldDB" id="A0A1T3NIC9"/>
<evidence type="ECO:0008006" key="3">
    <source>
        <dbReference type="Google" id="ProtNLM"/>
    </source>
</evidence>
<dbReference type="Pfam" id="PF14428">
    <property type="entry name" value="DddA-like"/>
    <property type="match status" value="1"/>
</dbReference>
<name>A0A1T3NIC9_9ACTN</name>
<reference evidence="1 2" key="1">
    <citation type="submission" date="2017-03" db="EMBL/GenBank/DDBJ databases">
        <title>Draft genome sequence of Streptomyces scabrisporus NF3, endophyte isolated from Amphipterygium adstringens.</title>
        <authorList>
            <person name="Vazquez M."/>
            <person name="Ceapa C.D."/>
            <person name="Rodriguez Luna D."/>
            <person name="Sanchez Esquivel S."/>
        </authorList>
    </citation>
    <scope>NUCLEOTIDE SEQUENCE [LARGE SCALE GENOMIC DNA]</scope>
    <source>
        <strain evidence="1 2">NF3</strain>
    </source>
</reference>
<proteinExistence type="predicted"/>
<dbReference type="Proteomes" id="UP000190037">
    <property type="component" value="Unassembled WGS sequence"/>
</dbReference>
<evidence type="ECO:0000313" key="2">
    <source>
        <dbReference type="Proteomes" id="UP000190037"/>
    </source>
</evidence>
<dbReference type="EMBL" id="MWQN01000006">
    <property type="protein sequence ID" value="OPC76584.1"/>
    <property type="molecule type" value="Genomic_DNA"/>
</dbReference>
<accession>A0A1T3NIC9</accession>
<sequence length="183" mass="20714">MTVDTDHTYHVLAGATSVLVHNCEDGKLTDSARKKYEEIADSLPVRVNDEGETHGVIVDGNGKELSERIDSSQNYEYRLVNDLLRVTMEFDHPNRRLGDVATSSHVEAKVAYRMWSNRTKNADPMHVDVIINNRNGPCGEEGSLRCMQVVPYILPMNSTLRVWYRDRNGKLVSQPIVSKRTTN</sequence>
<organism evidence="1 2">
    <name type="scientific">Embleya scabrispora</name>
    <dbReference type="NCBI Taxonomy" id="159449"/>
    <lineage>
        <taxon>Bacteria</taxon>
        <taxon>Bacillati</taxon>
        <taxon>Actinomycetota</taxon>
        <taxon>Actinomycetes</taxon>
        <taxon>Kitasatosporales</taxon>
        <taxon>Streptomycetaceae</taxon>
        <taxon>Embleya</taxon>
    </lineage>
</organism>
<evidence type="ECO:0000313" key="1">
    <source>
        <dbReference type="EMBL" id="OPC76584.1"/>
    </source>
</evidence>
<dbReference type="InterPro" id="IPR032724">
    <property type="entry name" value="SCP1.201-like"/>
</dbReference>
<gene>
    <name evidence="1" type="ORF">B4N89_46405</name>
</gene>